<feature type="compositionally biased region" description="Basic and acidic residues" evidence="8">
    <location>
        <begin position="495"/>
        <end position="528"/>
    </location>
</feature>
<dbReference type="STRING" id="6185.A0A094ZJC2"/>
<dbReference type="GO" id="GO:0030867">
    <property type="term" value="C:rough endoplasmic reticulum membrane"/>
    <property type="evidence" value="ECO:0007669"/>
    <property type="project" value="UniProtKB-SubCell"/>
</dbReference>
<evidence type="ECO:0000256" key="7">
    <source>
        <dbReference type="ARBA" id="ARBA00034902"/>
    </source>
</evidence>
<dbReference type="RefSeq" id="XP_012792772.2">
    <property type="nucleotide sequence ID" value="XM_012937318.3"/>
</dbReference>
<protein>
    <recommendedName>
        <fullName evidence="6">PAT complex subunit CCDC47</fullName>
    </recommendedName>
    <alternativeName>
        <fullName evidence="7">Coiled-coil domain-containing protein 47</fullName>
    </alternativeName>
</protein>
<evidence type="ECO:0000256" key="5">
    <source>
        <dbReference type="ARBA" id="ARBA00034746"/>
    </source>
</evidence>
<feature type="compositionally biased region" description="Basic residues" evidence="8">
    <location>
        <begin position="529"/>
        <end position="543"/>
    </location>
</feature>
<evidence type="ECO:0000256" key="4">
    <source>
        <dbReference type="ARBA" id="ARBA00034697"/>
    </source>
</evidence>
<evidence type="ECO:0000256" key="1">
    <source>
        <dbReference type="ARBA" id="ARBA00022692"/>
    </source>
</evidence>
<name>A0A094ZJC2_SCHHA</name>
<dbReference type="Pfam" id="PF07946">
    <property type="entry name" value="CCDC47"/>
    <property type="match status" value="1"/>
</dbReference>
<comment type="similarity">
    <text evidence="5">Belongs to the CCDC47 family.</text>
</comment>
<feature type="non-terminal residue" evidence="9">
    <location>
        <position position="1"/>
    </location>
</feature>
<dbReference type="GO" id="GO:0005509">
    <property type="term" value="F:calcium ion binding"/>
    <property type="evidence" value="ECO:0007669"/>
    <property type="project" value="InterPro"/>
</dbReference>
<keyword evidence="2" id="KW-1133">Transmembrane helix</keyword>
<organism evidence="9">
    <name type="scientific">Schistosoma haematobium</name>
    <name type="common">Blood fluke</name>
    <dbReference type="NCBI Taxonomy" id="6185"/>
    <lineage>
        <taxon>Eukaryota</taxon>
        <taxon>Metazoa</taxon>
        <taxon>Spiralia</taxon>
        <taxon>Lophotrochozoa</taxon>
        <taxon>Platyhelminthes</taxon>
        <taxon>Trematoda</taxon>
        <taxon>Digenea</taxon>
        <taxon>Strigeidida</taxon>
        <taxon>Schistosomatoidea</taxon>
        <taxon>Schistosomatidae</taxon>
        <taxon>Schistosoma</taxon>
    </lineage>
</organism>
<reference evidence="9" key="1">
    <citation type="journal article" date="2012" name="Nat. Genet.">
        <title>Whole-genome sequence of Schistosoma haematobium.</title>
        <authorList>
            <person name="Young N.D."/>
            <person name="Jex A.R."/>
            <person name="Li B."/>
            <person name="Liu S."/>
            <person name="Yang L."/>
            <person name="Xiong Z."/>
            <person name="Li Y."/>
            <person name="Cantacessi C."/>
            <person name="Hall R.S."/>
            <person name="Xu X."/>
            <person name="Chen F."/>
            <person name="Wu X."/>
            <person name="Zerlotini A."/>
            <person name="Oliveira G."/>
            <person name="Hofmann A."/>
            <person name="Zhang G."/>
            <person name="Fang X."/>
            <person name="Kang Y."/>
            <person name="Campbell B.E."/>
            <person name="Loukas A."/>
            <person name="Ranganathan S."/>
            <person name="Rollinson D."/>
            <person name="Rinaldi G."/>
            <person name="Brindley P.J."/>
            <person name="Yang H."/>
            <person name="Wang J."/>
            <person name="Wang J."/>
            <person name="Gasser R.B."/>
        </authorList>
    </citation>
    <scope>NUCLEOTIDE SEQUENCE [LARGE SCALE GENOMIC DNA]</scope>
</reference>
<keyword evidence="3" id="KW-0472">Membrane</keyword>
<dbReference type="PANTHER" id="PTHR12883:SF0">
    <property type="entry name" value="PAT COMPLEX SUBUNIT CCDC47"/>
    <property type="match status" value="1"/>
</dbReference>
<dbReference type="GO" id="GO:0032469">
    <property type="term" value="P:endoplasmic reticulum calcium ion homeostasis"/>
    <property type="evidence" value="ECO:0007669"/>
    <property type="project" value="InterPro"/>
</dbReference>
<dbReference type="KEGG" id="shx:MS3_00011176"/>
<evidence type="ECO:0000256" key="8">
    <source>
        <dbReference type="SAM" id="MobiDB-lite"/>
    </source>
</evidence>
<sequence>GAVKLILRRHLWFSMILAFLRSQLDVPLYCLWLIAVAFLCDLNTVCGANLDDDFAEFEDPDDSFTTDITESVPVQSARHHKAESVDKNISENGFSLNTEIDRDGEAVFHTTKSPTDGATVEDSELEEESEDMRLDDDEEFEGLSPNQPILNTDKTKNGKRNLIIAKVPHHLTRSWDNFHLEMLFVLALMIYTLNFVIGRSKNAQLANTWFSAHQPLLETNFAVVGDDGLAEPGTGTLMKESEHLYSLWCTGSVHCDAMLIELRLVKRQCLFFAIANWIRPVHDSIVVKVIMDDSEMDGWVMAVGRKRRLQALAKDHQDLAVYCPDKRGQRHSYLPESFMFLNEIPEVIPAIFNPLVCKFLNDFEESIEYLFFSDQYSGPKPPQEDTNTPTKPPVTQKALIFAFRYVPTTTKSKSFSTSFTSSNNNGNGNLNIHNQHHQQPIESATALFHFIFYVIEKVRRFRLSKEGKAKSERNRQRAHDSHLKLMHSQRQEAAQNRRGERLRAAKERIMAEDDPEKARKLEEKEQRKEKSKKMPKMKMLKMK</sequence>
<dbReference type="AlphaFoldDB" id="A0A094ZJC2"/>
<dbReference type="PANTHER" id="PTHR12883">
    <property type="entry name" value="ADIPOCYTE-SPECIFIC PROTEIN 4-RELATED"/>
    <property type="match status" value="1"/>
</dbReference>
<evidence type="ECO:0000313" key="9">
    <source>
        <dbReference type="EMBL" id="KGB32999.1"/>
    </source>
</evidence>
<feature type="region of interest" description="Disordered" evidence="8">
    <location>
        <begin position="466"/>
        <end position="543"/>
    </location>
</feature>
<evidence type="ECO:0000256" key="6">
    <source>
        <dbReference type="ARBA" id="ARBA00034875"/>
    </source>
</evidence>
<proteinExistence type="inferred from homology"/>
<dbReference type="InterPro" id="IPR012879">
    <property type="entry name" value="CCDC47"/>
</dbReference>
<accession>A0A094ZJC2</accession>
<dbReference type="EMBL" id="KL250526">
    <property type="protein sequence ID" value="KGB32999.1"/>
    <property type="molecule type" value="Genomic_DNA"/>
</dbReference>
<keyword evidence="1" id="KW-0812">Transmembrane</keyword>
<evidence type="ECO:0000256" key="2">
    <source>
        <dbReference type="ARBA" id="ARBA00022989"/>
    </source>
</evidence>
<feature type="compositionally biased region" description="Low complexity" evidence="8">
    <location>
        <begin position="415"/>
        <end position="429"/>
    </location>
</feature>
<feature type="region of interest" description="Disordered" evidence="8">
    <location>
        <begin position="415"/>
        <end position="434"/>
    </location>
</feature>
<feature type="compositionally biased region" description="Basic and acidic residues" evidence="8">
    <location>
        <begin position="466"/>
        <end position="483"/>
    </location>
</feature>
<comment type="subcellular location">
    <subcellularLocation>
        <location evidence="4">Rough endoplasmic reticulum membrane</location>
        <topology evidence="4">Single-pass type I membrane protein</topology>
    </subcellularLocation>
</comment>
<evidence type="ECO:0000256" key="3">
    <source>
        <dbReference type="ARBA" id="ARBA00023136"/>
    </source>
</evidence>
<gene>
    <name evidence="9" type="ORF">MS3_01151</name>
</gene>